<reference evidence="2" key="1">
    <citation type="submission" date="2025-08" db="UniProtKB">
        <authorList>
            <consortium name="Ensembl"/>
        </authorList>
    </citation>
    <scope>IDENTIFICATION</scope>
</reference>
<name>A0A8C6A9Z9_MARMA</name>
<evidence type="ECO:0000313" key="2">
    <source>
        <dbReference type="Ensembl" id="ENSMMMP00000025166.1"/>
    </source>
</evidence>
<dbReference type="Ensembl" id="ENSMMMT00000028484.1">
    <property type="protein sequence ID" value="ENSMMMP00000025166.1"/>
    <property type="gene ID" value="ENSMMMG00000022038.1"/>
</dbReference>
<protein>
    <submittedName>
        <fullName evidence="2">Uncharacterized protein</fullName>
    </submittedName>
</protein>
<evidence type="ECO:0000256" key="1">
    <source>
        <dbReference type="SAM" id="MobiDB-lite"/>
    </source>
</evidence>
<keyword evidence="3" id="KW-1185">Reference proteome</keyword>
<proteinExistence type="predicted"/>
<dbReference type="GeneTree" id="ENSGT00960000189616"/>
<feature type="region of interest" description="Disordered" evidence="1">
    <location>
        <begin position="51"/>
        <end position="77"/>
    </location>
</feature>
<organism evidence="2 3">
    <name type="scientific">Marmota marmota marmota</name>
    <name type="common">Alpine marmot</name>
    <dbReference type="NCBI Taxonomy" id="9994"/>
    <lineage>
        <taxon>Eukaryota</taxon>
        <taxon>Metazoa</taxon>
        <taxon>Chordata</taxon>
        <taxon>Craniata</taxon>
        <taxon>Vertebrata</taxon>
        <taxon>Euteleostomi</taxon>
        <taxon>Mammalia</taxon>
        <taxon>Eutheria</taxon>
        <taxon>Euarchontoglires</taxon>
        <taxon>Glires</taxon>
        <taxon>Rodentia</taxon>
        <taxon>Sciuromorpha</taxon>
        <taxon>Sciuridae</taxon>
        <taxon>Xerinae</taxon>
        <taxon>Marmotini</taxon>
        <taxon>Marmota</taxon>
    </lineage>
</organism>
<dbReference type="Proteomes" id="UP000694407">
    <property type="component" value="Unplaced"/>
</dbReference>
<reference evidence="2" key="2">
    <citation type="submission" date="2025-09" db="UniProtKB">
        <authorList>
            <consortium name="Ensembl"/>
        </authorList>
    </citation>
    <scope>IDENTIFICATION</scope>
</reference>
<evidence type="ECO:0000313" key="3">
    <source>
        <dbReference type="Proteomes" id="UP000694407"/>
    </source>
</evidence>
<sequence length="77" mass="8328">IIQGGAAQPHQKAPVAIVQLAMDAGCPQASYPDEDIPQDILKSLVEGLPQPREIPTHLDENTQEEGQAFRRVGSPCR</sequence>
<dbReference type="AlphaFoldDB" id="A0A8C6A9Z9"/>
<accession>A0A8C6A9Z9</accession>